<reference evidence="1 2" key="1">
    <citation type="submission" date="2015-11" db="EMBL/GenBank/DDBJ databases">
        <title>Evidence for parallel genomic evolution in an endosymbiosis of termite gut flagellates.</title>
        <authorList>
            <person name="Zheng H."/>
        </authorList>
    </citation>
    <scope>NUCLEOTIDE SEQUENCE [LARGE SCALE GENOMIC DNA]</scope>
    <source>
        <strain evidence="1 2">CET450</strain>
    </source>
</reference>
<accession>A0A1E5IGW4</accession>
<name>A0A1E5IGW4_ENDTX</name>
<gene>
    <name evidence="1" type="ORF">ATZ36_07810</name>
</gene>
<organism evidence="1 2">
    <name type="scientific">Endomicrobium trichonymphae</name>
    <dbReference type="NCBI Taxonomy" id="1408204"/>
    <lineage>
        <taxon>Bacteria</taxon>
        <taxon>Pseudomonadati</taxon>
        <taxon>Elusimicrobiota</taxon>
        <taxon>Endomicrobiia</taxon>
        <taxon>Endomicrobiales</taxon>
        <taxon>Endomicrobiaceae</taxon>
        <taxon>Candidatus Endomicrobiellum</taxon>
    </lineage>
</organism>
<evidence type="ECO:0000313" key="1">
    <source>
        <dbReference type="EMBL" id="OEG69727.1"/>
    </source>
</evidence>
<dbReference type="Proteomes" id="UP000095237">
    <property type="component" value="Unassembled WGS sequence"/>
</dbReference>
<dbReference type="AlphaFoldDB" id="A0A1E5IGW4"/>
<evidence type="ECO:0000313" key="2">
    <source>
        <dbReference type="Proteomes" id="UP000095237"/>
    </source>
</evidence>
<keyword evidence="2" id="KW-1185">Reference proteome</keyword>
<proteinExistence type="predicted"/>
<comment type="caution">
    <text evidence="1">The sequence shown here is derived from an EMBL/GenBank/DDBJ whole genome shotgun (WGS) entry which is preliminary data.</text>
</comment>
<dbReference type="EMBL" id="LNVX01000580">
    <property type="protein sequence ID" value="OEG69727.1"/>
    <property type="molecule type" value="Genomic_DNA"/>
</dbReference>
<sequence length="159" mass="18585">MEVNTSKETPINAQQQEAIFNDLPCLEPKEIEIGEKLPTEIKTESSCQPQHYAALAESGMVLIAWIVHPSRGTSTPFPDEQFCILRISKKIRQNEKRVFKTFGFRRDKIAFIELAYMFGRVWQKCWNLLCKKWEYLKKFWENVNTTVVLLANLIYPGKQ</sequence>
<protein>
    <submittedName>
        <fullName evidence="1">Uncharacterized protein</fullName>
    </submittedName>
</protein>